<evidence type="ECO:0000313" key="3">
    <source>
        <dbReference type="EMBL" id="OAQ29072.1"/>
    </source>
</evidence>
<evidence type="ECO:0000256" key="2">
    <source>
        <dbReference type="SAM" id="Phobius"/>
    </source>
</evidence>
<dbReference type="AlphaFoldDB" id="A0A197JUV4"/>
<feature type="compositionally biased region" description="Polar residues" evidence="1">
    <location>
        <begin position="409"/>
        <end position="425"/>
    </location>
</feature>
<evidence type="ECO:0000256" key="1">
    <source>
        <dbReference type="SAM" id="MobiDB-lite"/>
    </source>
</evidence>
<reference evidence="3 4" key="1">
    <citation type="submission" date="2016-05" db="EMBL/GenBank/DDBJ databases">
        <title>Genome sequencing reveals origins of a unique bacterial endosymbiosis in the earliest lineages of terrestrial Fungi.</title>
        <authorList>
            <consortium name="DOE Joint Genome Institute"/>
            <person name="Uehling J."/>
            <person name="Gryganskyi A."/>
            <person name="Hameed K."/>
            <person name="Tschaplinski T."/>
            <person name="Misztal P."/>
            <person name="Wu S."/>
            <person name="Desiro A."/>
            <person name="Vande Pol N."/>
            <person name="Du Z.-Y."/>
            <person name="Zienkiewicz A."/>
            <person name="Zienkiewicz K."/>
            <person name="Morin E."/>
            <person name="Tisserant E."/>
            <person name="Splivallo R."/>
            <person name="Hainaut M."/>
            <person name="Henrissat B."/>
            <person name="Ohm R."/>
            <person name="Kuo A."/>
            <person name="Yan J."/>
            <person name="Lipzen A."/>
            <person name="Nolan M."/>
            <person name="Labutti K."/>
            <person name="Barry K."/>
            <person name="Goldstein A."/>
            <person name="Labbe J."/>
            <person name="Schadt C."/>
            <person name="Tuskan G."/>
            <person name="Grigoriev I."/>
            <person name="Martin F."/>
            <person name="Vilgalys R."/>
            <person name="Bonito G."/>
        </authorList>
    </citation>
    <scope>NUCLEOTIDE SEQUENCE [LARGE SCALE GENOMIC DNA]</scope>
    <source>
        <strain evidence="3 4">AG-77</strain>
    </source>
</reference>
<proteinExistence type="predicted"/>
<feature type="transmembrane region" description="Helical" evidence="2">
    <location>
        <begin position="331"/>
        <end position="349"/>
    </location>
</feature>
<feature type="compositionally biased region" description="Low complexity" evidence="1">
    <location>
        <begin position="389"/>
        <end position="398"/>
    </location>
</feature>
<gene>
    <name evidence="3" type="ORF">K457DRAFT_19486</name>
</gene>
<organism evidence="3 4">
    <name type="scientific">Linnemannia elongata AG-77</name>
    <dbReference type="NCBI Taxonomy" id="1314771"/>
    <lineage>
        <taxon>Eukaryota</taxon>
        <taxon>Fungi</taxon>
        <taxon>Fungi incertae sedis</taxon>
        <taxon>Mucoromycota</taxon>
        <taxon>Mortierellomycotina</taxon>
        <taxon>Mortierellomycetes</taxon>
        <taxon>Mortierellales</taxon>
        <taxon>Mortierellaceae</taxon>
        <taxon>Linnemannia</taxon>
    </lineage>
</organism>
<sequence>MGRLDFLCFTSTPDSSTFYGLDEASSFDDLPNSHRDGSSLIIFKSNSNPISPTNLTWSVVSRIPTEDLNLFSHKEHTCIVNADGVFIFFFQNYTADALDVPSGVRYDPFSLPDSDTLIGSKGPGTWKPFKVDPNFQWGSLYDFVRASQALGYVSSPKGPYLVHCILRGTTLQIATHEETSNVLTLSIVGTWYLPNLGDVNPSTIAIGNDHLYVLFRTRMSFGILNSYSLSSISNTLPANKTYQTPPSGTCGDSTSVSPCLFTVLKTLYLICVRPISSPINPELYTIKDPDNDIMLGTPEVLEPGVKVYLDDTSGSGLEYPYKASPSFTAEVVVSISALVVVGFLAAFIYRRKRRLLLALKGLPTEASTASDTPANIDSKPTEPAGSNVQQQQQQQQQQPEMSTPAGGSYFSSATISMPSASNPTTILPMAPITSTSNHQSVQDQKQALQF</sequence>
<dbReference type="OrthoDB" id="2444659at2759"/>
<dbReference type="EMBL" id="KV442043">
    <property type="protein sequence ID" value="OAQ29072.1"/>
    <property type="molecule type" value="Genomic_DNA"/>
</dbReference>
<name>A0A197JUV4_9FUNG</name>
<accession>A0A197JUV4</accession>
<evidence type="ECO:0000313" key="4">
    <source>
        <dbReference type="Proteomes" id="UP000078512"/>
    </source>
</evidence>
<keyword evidence="2" id="KW-0812">Transmembrane</keyword>
<feature type="compositionally biased region" description="Polar residues" evidence="1">
    <location>
        <begin position="432"/>
        <end position="450"/>
    </location>
</feature>
<keyword evidence="2" id="KW-1133">Transmembrane helix</keyword>
<feature type="compositionally biased region" description="Polar residues" evidence="1">
    <location>
        <begin position="366"/>
        <end position="375"/>
    </location>
</feature>
<feature type="region of interest" description="Disordered" evidence="1">
    <location>
        <begin position="366"/>
        <end position="450"/>
    </location>
</feature>
<keyword evidence="4" id="KW-1185">Reference proteome</keyword>
<keyword evidence="2" id="KW-0472">Membrane</keyword>
<dbReference type="Proteomes" id="UP000078512">
    <property type="component" value="Unassembled WGS sequence"/>
</dbReference>
<protein>
    <submittedName>
        <fullName evidence="3">Uncharacterized protein</fullName>
    </submittedName>
</protein>